<comment type="caution">
    <text evidence="2">The sequence shown here is derived from an EMBL/GenBank/DDBJ whole genome shotgun (WGS) entry which is preliminary data.</text>
</comment>
<feature type="region of interest" description="Disordered" evidence="1">
    <location>
        <begin position="30"/>
        <end position="67"/>
    </location>
</feature>
<sequence>MASWCWGDTVPTSEENTVVTGRDFTVVDLPTDKNDERKYGTRSPEPTEHHTRKDLRANPYAPERLPFQGRPRESAYELQVCARKMDEGHKDVGWAYLSGRVEVALMNEGLFDYWDGSNHVKEVVDGKANHVENGKYYWNDGTAKWSANDNDHVTKAVNHKVNGADKGEPYWDDDNTSWSDKDIARWNDYGDVNVNANANQVDNDNTNTNDNGVPRWGSNQKSARDDQDDTNWAGGKGKGWGPESTSDSEVNNDCDDESNHGSDIQYTPESSTDQIVSAINRNTDVVAELCEIMDGIKWGLDRLHEDNVQSKEVLEKLLNERGEPAVEKACQRPVSDRPTLAGQRAAERIHTTMRFRRNMRARDEPREVTCAACINRMDQNGPVAFCRSQESPTAVACFACAKVGRKCCPVPETALPHASILQEAASRMITGEPVLNWDTLISEAKEAVNGARQNPLFVPNPPTAIDQGAAPPSPEKSQSPQPVQDPLADDFSATVARNNELVAKSNQLLRRVLDGMEAFARATR</sequence>
<organism evidence="2 3">
    <name type="scientific">Fusarium floridanum</name>
    <dbReference type="NCBI Taxonomy" id="1325733"/>
    <lineage>
        <taxon>Eukaryota</taxon>
        <taxon>Fungi</taxon>
        <taxon>Dikarya</taxon>
        <taxon>Ascomycota</taxon>
        <taxon>Pezizomycotina</taxon>
        <taxon>Sordariomycetes</taxon>
        <taxon>Hypocreomycetidae</taxon>
        <taxon>Hypocreales</taxon>
        <taxon>Nectriaceae</taxon>
        <taxon>Fusarium</taxon>
        <taxon>Fusarium solani species complex</taxon>
    </lineage>
</organism>
<dbReference type="Proteomes" id="UP000287972">
    <property type="component" value="Unassembled WGS sequence"/>
</dbReference>
<feature type="region of interest" description="Disordered" evidence="1">
    <location>
        <begin position="453"/>
        <end position="490"/>
    </location>
</feature>
<reference evidence="2 3" key="1">
    <citation type="submission" date="2017-06" db="EMBL/GenBank/DDBJ databases">
        <title>Comparative genomic analysis of Ambrosia Fusariam Clade fungi.</title>
        <authorList>
            <person name="Stajich J.E."/>
            <person name="Carrillo J."/>
            <person name="Kijimoto T."/>
            <person name="Eskalen A."/>
            <person name="O'Donnell K."/>
            <person name="Kasson M."/>
        </authorList>
    </citation>
    <scope>NUCLEOTIDE SEQUENCE [LARGE SCALE GENOMIC DNA]</scope>
    <source>
        <strain evidence="2 3">NRRL62606</strain>
    </source>
</reference>
<feature type="region of interest" description="Disordered" evidence="1">
    <location>
        <begin position="194"/>
        <end position="272"/>
    </location>
</feature>
<feature type="compositionally biased region" description="Polar residues" evidence="1">
    <location>
        <begin position="261"/>
        <end position="272"/>
    </location>
</feature>
<evidence type="ECO:0000313" key="2">
    <source>
        <dbReference type="EMBL" id="RSL85952.1"/>
    </source>
</evidence>
<accession>A0A428S811</accession>
<dbReference type="EMBL" id="NKCL01000047">
    <property type="protein sequence ID" value="RSL85952.1"/>
    <property type="molecule type" value="Genomic_DNA"/>
</dbReference>
<protein>
    <submittedName>
        <fullName evidence="2">Uncharacterized protein</fullName>
    </submittedName>
</protein>
<evidence type="ECO:0000313" key="3">
    <source>
        <dbReference type="Proteomes" id="UP000287972"/>
    </source>
</evidence>
<evidence type="ECO:0000256" key="1">
    <source>
        <dbReference type="SAM" id="MobiDB-lite"/>
    </source>
</evidence>
<name>A0A428S811_9HYPO</name>
<feature type="compositionally biased region" description="Low complexity" evidence="1">
    <location>
        <begin position="194"/>
        <end position="213"/>
    </location>
</feature>
<keyword evidence="3" id="KW-1185">Reference proteome</keyword>
<feature type="compositionally biased region" description="Low complexity" evidence="1">
    <location>
        <begin position="475"/>
        <end position="484"/>
    </location>
</feature>
<proteinExistence type="predicted"/>
<feature type="compositionally biased region" description="Basic and acidic residues" evidence="1">
    <location>
        <begin position="30"/>
        <end position="56"/>
    </location>
</feature>
<gene>
    <name evidence="2" type="ORF">CEP51_003072</name>
</gene>
<dbReference type="AlphaFoldDB" id="A0A428S811"/>